<accession>A0A3P7LJ96</accession>
<feature type="compositionally biased region" description="Basic and acidic residues" evidence="3">
    <location>
        <begin position="75"/>
        <end position="93"/>
    </location>
</feature>
<name>A0A3P7LJ96_DIBLA</name>
<dbReference type="GO" id="GO:0006406">
    <property type="term" value="P:mRNA export from nucleus"/>
    <property type="evidence" value="ECO:0007669"/>
    <property type="project" value="UniProtKB-UniRule"/>
</dbReference>
<dbReference type="GO" id="GO:0005634">
    <property type="term" value="C:nucleus"/>
    <property type="evidence" value="ECO:0007669"/>
    <property type="project" value="UniProtKB-SubCell"/>
</dbReference>
<comment type="similarity">
    <text evidence="1 2">Belongs to the DSS1/SEM1 family.</text>
</comment>
<dbReference type="GO" id="GO:0043248">
    <property type="term" value="P:proteasome assembly"/>
    <property type="evidence" value="ECO:0007669"/>
    <property type="project" value="UniProtKB-UniRule"/>
</dbReference>
<proteinExistence type="inferred from homology"/>
<feature type="compositionally biased region" description="Polar residues" evidence="3">
    <location>
        <begin position="227"/>
        <end position="237"/>
    </location>
</feature>
<dbReference type="SMART" id="SM01385">
    <property type="entry name" value="DSS1_SEM1"/>
    <property type="match status" value="1"/>
</dbReference>
<dbReference type="PANTHER" id="PTHR16771:SF0">
    <property type="entry name" value="26S PROTEASOME COMPLEX SUBUNIT SEM1"/>
    <property type="match status" value="1"/>
</dbReference>
<dbReference type="Pfam" id="PF05160">
    <property type="entry name" value="DSS1_SEM1"/>
    <property type="match status" value="1"/>
</dbReference>
<dbReference type="EMBL" id="UYRU01056467">
    <property type="protein sequence ID" value="VDN13470.1"/>
    <property type="molecule type" value="Genomic_DNA"/>
</dbReference>
<dbReference type="InterPro" id="IPR007834">
    <property type="entry name" value="DSS1_SEM1"/>
</dbReference>
<dbReference type="OrthoDB" id="6288764at2759"/>
<feature type="compositionally biased region" description="Low complexity" evidence="3">
    <location>
        <begin position="209"/>
        <end position="219"/>
    </location>
</feature>
<dbReference type="CDD" id="cd13768">
    <property type="entry name" value="DSS1_Sem1"/>
    <property type="match status" value="1"/>
</dbReference>
<evidence type="ECO:0000256" key="3">
    <source>
        <dbReference type="SAM" id="MobiDB-lite"/>
    </source>
</evidence>
<dbReference type="AlphaFoldDB" id="A0A3P7LJ96"/>
<dbReference type="GO" id="GO:0008541">
    <property type="term" value="C:proteasome regulatory particle, lid subcomplex"/>
    <property type="evidence" value="ECO:0007669"/>
    <property type="project" value="UniProtKB-UniRule"/>
</dbReference>
<comment type="subcellular location">
    <subcellularLocation>
        <location evidence="2">Nucleus</location>
    </subcellularLocation>
</comment>
<organism evidence="4 5">
    <name type="scientific">Dibothriocephalus latus</name>
    <name type="common">Fish tapeworm</name>
    <name type="synonym">Diphyllobothrium latum</name>
    <dbReference type="NCBI Taxonomy" id="60516"/>
    <lineage>
        <taxon>Eukaryota</taxon>
        <taxon>Metazoa</taxon>
        <taxon>Spiralia</taxon>
        <taxon>Lophotrochozoa</taxon>
        <taxon>Platyhelminthes</taxon>
        <taxon>Cestoda</taxon>
        <taxon>Eucestoda</taxon>
        <taxon>Diphyllobothriidea</taxon>
        <taxon>Diphyllobothriidae</taxon>
        <taxon>Dibothriocephalus</taxon>
    </lineage>
</organism>
<evidence type="ECO:0000313" key="5">
    <source>
        <dbReference type="Proteomes" id="UP000281553"/>
    </source>
</evidence>
<reference evidence="4 5" key="1">
    <citation type="submission" date="2018-11" db="EMBL/GenBank/DDBJ databases">
        <authorList>
            <consortium name="Pathogen Informatics"/>
        </authorList>
    </citation>
    <scope>NUCLEOTIDE SEQUENCE [LARGE SCALE GENOMIC DNA]</scope>
</reference>
<keyword evidence="2" id="KW-0539">Nucleus</keyword>
<dbReference type="Proteomes" id="UP000281553">
    <property type="component" value="Unassembled WGS sequence"/>
</dbReference>
<dbReference type="GO" id="GO:0000724">
    <property type="term" value="P:double-strand break repair via homologous recombination"/>
    <property type="evidence" value="ECO:0007669"/>
    <property type="project" value="TreeGrafter"/>
</dbReference>
<comment type="function">
    <text evidence="2">Component of the 26S proteasome, a multiprotein complex involved in the ATP-dependent degradation of ubiquitinated proteins.</text>
</comment>
<feature type="compositionally biased region" description="Polar residues" evidence="3">
    <location>
        <begin position="95"/>
        <end position="130"/>
    </location>
</feature>
<sequence>MATVSAADKESNKPKAQLDLGILEEDDDFEEFPVDEWAGKAEDTEEVSLWEDNWDDDIVEEEFSSVLSLQISIDRMPEDESSDKPENSDDDQKYPSPTSSVRGPTFSSQLVIDETNNNGGSPIKQETISPQRPIEAFDPALTQSDLFLQLPTAPTSFIDSSTLAPSTAIKLEAPSNTELPEEARTASQRVSWNGETWTIEASDEENPFSDVVSSASTSDTEPDVSKQESAARSLNNDQDFRNSKAVDVDSFTISICGKNGPAVVEESNIRYFRVLLLCSVSLPVEASMWLPQHRLRPFYGRSEFELFMRSQLANTKNKFKAIRHFAVAPKHQAFWHAARDQAEAALTSFGKSLTSRFRFLGVHLPTLQAAWKAEDRKRKEALRQKQIAAGEFSSLSLFLLKSPW</sequence>
<gene>
    <name evidence="4" type="ORF">DILT_LOCUS9301</name>
</gene>
<feature type="region of interest" description="Disordered" evidence="3">
    <location>
        <begin position="69"/>
        <end position="136"/>
    </location>
</feature>
<feature type="region of interest" description="Disordered" evidence="3">
    <location>
        <begin position="1"/>
        <end position="26"/>
    </location>
</feature>
<protein>
    <recommendedName>
        <fullName evidence="2">26S proteasome complex subunit SEM1</fullName>
    </recommendedName>
</protein>
<feature type="region of interest" description="Disordered" evidence="3">
    <location>
        <begin position="203"/>
        <end position="238"/>
    </location>
</feature>
<evidence type="ECO:0000313" key="4">
    <source>
        <dbReference type="EMBL" id="VDN13470.1"/>
    </source>
</evidence>
<dbReference type="PANTHER" id="PTHR16771">
    <property type="entry name" value="26 PROTEASOME COMPLEX SUBUNIT DSS1"/>
    <property type="match status" value="1"/>
</dbReference>
<evidence type="ECO:0000256" key="1">
    <source>
        <dbReference type="ARBA" id="ARBA00034491"/>
    </source>
</evidence>
<keyword evidence="2" id="KW-0647">Proteasome</keyword>
<keyword evidence="5" id="KW-1185">Reference proteome</keyword>
<evidence type="ECO:0000256" key="2">
    <source>
        <dbReference type="RuleBase" id="RU369057"/>
    </source>
</evidence>